<organism evidence="4">
    <name type="scientific">marine sediment metagenome</name>
    <dbReference type="NCBI Taxonomy" id="412755"/>
    <lineage>
        <taxon>unclassified sequences</taxon>
        <taxon>metagenomes</taxon>
        <taxon>ecological metagenomes</taxon>
    </lineage>
</organism>
<dbReference type="Gene3D" id="3.40.120.10">
    <property type="entry name" value="Alpha-D-Glucose-1,6-Bisphosphate, subunit A, domain 3"/>
    <property type="match status" value="2"/>
</dbReference>
<dbReference type="GO" id="GO:0006048">
    <property type="term" value="P:UDP-N-acetylglucosamine biosynthetic process"/>
    <property type="evidence" value="ECO:0007669"/>
    <property type="project" value="TreeGrafter"/>
</dbReference>
<dbReference type="SUPFAM" id="SSF53738">
    <property type="entry name" value="Phosphoglucomutase, first 3 domains"/>
    <property type="match status" value="1"/>
</dbReference>
<dbReference type="PANTHER" id="PTHR42946">
    <property type="entry name" value="PHOSPHOHEXOSE MUTASE"/>
    <property type="match status" value="1"/>
</dbReference>
<feature type="domain" description="Alpha-D-phosphohexomutase alpha/beta/alpha" evidence="3">
    <location>
        <begin position="4"/>
        <end position="83"/>
    </location>
</feature>
<evidence type="ECO:0000256" key="2">
    <source>
        <dbReference type="ARBA" id="ARBA00022553"/>
    </source>
</evidence>
<dbReference type="Pfam" id="PF02879">
    <property type="entry name" value="PGM_PMM_II"/>
    <property type="match status" value="1"/>
</dbReference>
<dbReference type="GO" id="GO:0005975">
    <property type="term" value="P:carbohydrate metabolic process"/>
    <property type="evidence" value="ECO:0007669"/>
    <property type="project" value="InterPro"/>
</dbReference>
<dbReference type="InterPro" id="IPR016055">
    <property type="entry name" value="A-D-PHexomutase_a/b/a-I/II/III"/>
</dbReference>
<comment type="caution">
    <text evidence="4">The sequence shown here is derived from an EMBL/GenBank/DDBJ whole genome shotgun (WGS) entry which is preliminary data.</text>
</comment>
<protein>
    <recommendedName>
        <fullName evidence="3">Alpha-D-phosphohexomutase alpha/beta/alpha domain-containing protein</fullName>
    </recommendedName>
</protein>
<accession>X1E2N1</accession>
<evidence type="ECO:0000256" key="1">
    <source>
        <dbReference type="ARBA" id="ARBA00001946"/>
    </source>
</evidence>
<dbReference type="GO" id="GO:0005829">
    <property type="term" value="C:cytosol"/>
    <property type="evidence" value="ECO:0007669"/>
    <property type="project" value="TreeGrafter"/>
</dbReference>
<dbReference type="InterPro" id="IPR050060">
    <property type="entry name" value="Phosphoglucosamine_mutase"/>
</dbReference>
<evidence type="ECO:0000259" key="3">
    <source>
        <dbReference type="Pfam" id="PF02879"/>
    </source>
</evidence>
<sequence length="98" mass="10351">MKPKVWIDCGHGAGSRLARPLLEALGCEVTVVGEPADGQFEHEPEPTADNLIDWLPQIPAAGADIGFFQDPDADRLAIASHTGDYLGEELTLALAADA</sequence>
<dbReference type="PANTHER" id="PTHR42946:SF1">
    <property type="entry name" value="PHOSPHOGLUCOMUTASE (ALPHA-D-GLUCOSE-1,6-BISPHOSPHATE-DEPENDENT)"/>
    <property type="match status" value="1"/>
</dbReference>
<name>X1E2N1_9ZZZZ</name>
<dbReference type="InterPro" id="IPR005845">
    <property type="entry name" value="A-D-PHexomutase_a/b/a-II"/>
</dbReference>
<dbReference type="EMBL" id="BART01034115">
    <property type="protein sequence ID" value="GAH14665.1"/>
    <property type="molecule type" value="Genomic_DNA"/>
</dbReference>
<evidence type="ECO:0000313" key="4">
    <source>
        <dbReference type="EMBL" id="GAH14665.1"/>
    </source>
</evidence>
<gene>
    <name evidence="4" type="ORF">S01H4_58410</name>
</gene>
<dbReference type="AlphaFoldDB" id="X1E2N1"/>
<keyword evidence="2" id="KW-0597">Phosphoprotein</keyword>
<dbReference type="GO" id="GO:0004615">
    <property type="term" value="F:phosphomannomutase activity"/>
    <property type="evidence" value="ECO:0007669"/>
    <property type="project" value="TreeGrafter"/>
</dbReference>
<dbReference type="GO" id="GO:0009252">
    <property type="term" value="P:peptidoglycan biosynthetic process"/>
    <property type="evidence" value="ECO:0007669"/>
    <property type="project" value="TreeGrafter"/>
</dbReference>
<proteinExistence type="predicted"/>
<reference evidence="4" key="1">
    <citation type="journal article" date="2014" name="Front. Microbiol.">
        <title>High frequency of phylogenetically diverse reductive dehalogenase-homologous genes in deep subseafloor sedimentary metagenomes.</title>
        <authorList>
            <person name="Kawai M."/>
            <person name="Futagami T."/>
            <person name="Toyoda A."/>
            <person name="Takaki Y."/>
            <person name="Nishi S."/>
            <person name="Hori S."/>
            <person name="Arai W."/>
            <person name="Tsubouchi T."/>
            <person name="Morono Y."/>
            <person name="Uchiyama I."/>
            <person name="Ito T."/>
            <person name="Fujiyama A."/>
            <person name="Inagaki F."/>
            <person name="Takami H."/>
        </authorList>
    </citation>
    <scope>NUCLEOTIDE SEQUENCE</scope>
    <source>
        <strain evidence="4">Expedition CK06-06</strain>
    </source>
</reference>
<feature type="non-terminal residue" evidence="4">
    <location>
        <position position="98"/>
    </location>
</feature>
<comment type="cofactor">
    <cofactor evidence="1">
        <name>Mg(2+)</name>
        <dbReference type="ChEBI" id="CHEBI:18420"/>
    </cofactor>
</comment>
<dbReference type="GO" id="GO:0008966">
    <property type="term" value="F:phosphoglucosamine mutase activity"/>
    <property type="evidence" value="ECO:0007669"/>
    <property type="project" value="TreeGrafter"/>
</dbReference>